<accession>A0A7K4N869</accession>
<dbReference type="AlphaFoldDB" id="A0A7K4N869"/>
<dbReference type="Proteomes" id="UP000520052">
    <property type="component" value="Unassembled WGS sequence"/>
</dbReference>
<proteinExistence type="predicted"/>
<evidence type="ECO:0000313" key="2">
    <source>
        <dbReference type="Proteomes" id="UP000520052"/>
    </source>
</evidence>
<dbReference type="EMBL" id="JACATC010000016">
    <property type="protein sequence ID" value="NWJ84635.1"/>
    <property type="molecule type" value="Genomic_DNA"/>
</dbReference>
<reference evidence="1 2" key="1">
    <citation type="journal article" date="2019" name="Environ. Microbiol.">
        <title>Genomics insights into ecotype formation of ammonia-oxidizing archaea in the deep ocean.</title>
        <authorList>
            <person name="Wang Y."/>
            <person name="Huang J.M."/>
            <person name="Cui G.J."/>
            <person name="Nunoura T."/>
            <person name="Takaki Y."/>
            <person name="Li W.L."/>
            <person name="Li J."/>
            <person name="Gao Z.M."/>
            <person name="Takai K."/>
            <person name="Zhang A.Q."/>
            <person name="Stepanauskas R."/>
        </authorList>
    </citation>
    <scope>NUCLEOTIDE SEQUENCE [LARGE SCALE GENOMIC DNA]</scope>
    <source>
        <strain evidence="1 2">T3L1</strain>
    </source>
</reference>
<evidence type="ECO:0000313" key="1">
    <source>
        <dbReference type="EMBL" id="NWJ84635.1"/>
    </source>
</evidence>
<comment type="caution">
    <text evidence="1">The sequence shown here is derived from an EMBL/GenBank/DDBJ whole genome shotgun (WGS) entry which is preliminary data.</text>
</comment>
<organism evidence="1 2">
    <name type="scientific">Marine Group I thaumarchaeote</name>
    <dbReference type="NCBI Taxonomy" id="2511932"/>
    <lineage>
        <taxon>Archaea</taxon>
        <taxon>Nitrososphaerota</taxon>
        <taxon>Marine Group I</taxon>
    </lineage>
</organism>
<name>A0A7K4N869_9ARCH</name>
<protein>
    <submittedName>
        <fullName evidence="1">Uncharacterized protein</fullName>
    </submittedName>
</protein>
<sequence length="82" mass="8640">MVQLTTNRGTALKNALGVFGHGLSPEAQKAQVQRLQLAGPTTVLVTKRGTATMLVKDIPVVSQPSLQGQKITTNRGTSTITL</sequence>
<gene>
    <name evidence="1" type="ORF">HX854_07945</name>
</gene>